<feature type="signal peptide" evidence="1">
    <location>
        <begin position="1"/>
        <end position="19"/>
    </location>
</feature>
<evidence type="ECO:0000313" key="2">
    <source>
        <dbReference type="EMBL" id="MBC9206838.1"/>
    </source>
</evidence>
<gene>
    <name evidence="2" type="ORF">IBL26_08320</name>
</gene>
<reference evidence="2 3" key="1">
    <citation type="journal article" date="2013" name="Int. J. Syst. Evol. Microbiol.">
        <title>Roseomonas aerophila sp. nov., isolated from air.</title>
        <authorList>
            <person name="Kim S.J."/>
            <person name="Weon H.Y."/>
            <person name="Ahn J.H."/>
            <person name="Hong S.B."/>
            <person name="Seok S.J."/>
            <person name="Whang K.S."/>
            <person name="Kwon S.W."/>
        </authorList>
    </citation>
    <scope>NUCLEOTIDE SEQUENCE [LARGE SCALE GENOMIC DNA]</scope>
    <source>
        <strain evidence="2 3">NBRC 108923</strain>
    </source>
</reference>
<dbReference type="PROSITE" id="PS51257">
    <property type="entry name" value="PROKAR_LIPOPROTEIN"/>
    <property type="match status" value="1"/>
</dbReference>
<dbReference type="Proteomes" id="UP000626026">
    <property type="component" value="Unassembled WGS sequence"/>
</dbReference>
<accession>A0ABR7RK89</accession>
<sequence>MNRRSCLALLALPLLAACADDPAGGFLGGAGDPVRGAALNAPFNFGNLGALRGQPGRVALALVQLEFLADQLPQDPYWQNRINPLTIQQLQRARNDTRQALGIPADAPAGLVMDSLRQANAALEGLNPAGARAALSGPAFPLGGQAVLERLTNLPDLPSATTAAGAVNRDVMALGNRR</sequence>
<keyword evidence="1" id="KW-0732">Signal</keyword>
<evidence type="ECO:0000313" key="3">
    <source>
        <dbReference type="Proteomes" id="UP000626026"/>
    </source>
</evidence>
<keyword evidence="3" id="KW-1185">Reference proteome</keyword>
<name>A0ABR7RK89_9PROT</name>
<proteinExistence type="predicted"/>
<feature type="chain" id="PRO_5045799641" evidence="1">
    <location>
        <begin position="20"/>
        <end position="178"/>
    </location>
</feature>
<protein>
    <submittedName>
        <fullName evidence="2">Uncharacterized protein</fullName>
    </submittedName>
</protein>
<dbReference type="RefSeq" id="WP_187784004.1">
    <property type="nucleotide sequence ID" value="NZ_JACTVA010000010.1"/>
</dbReference>
<dbReference type="EMBL" id="JACTVA010000010">
    <property type="protein sequence ID" value="MBC9206838.1"/>
    <property type="molecule type" value="Genomic_DNA"/>
</dbReference>
<comment type="caution">
    <text evidence="2">The sequence shown here is derived from an EMBL/GenBank/DDBJ whole genome shotgun (WGS) entry which is preliminary data.</text>
</comment>
<evidence type="ECO:0000256" key="1">
    <source>
        <dbReference type="SAM" id="SignalP"/>
    </source>
</evidence>
<organism evidence="2 3">
    <name type="scientific">Teichococcus aerophilus</name>
    <dbReference type="NCBI Taxonomy" id="1224513"/>
    <lineage>
        <taxon>Bacteria</taxon>
        <taxon>Pseudomonadati</taxon>
        <taxon>Pseudomonadota</taxon>
        <taxon>Alphaproteobacteria</taxon>
        <taxon>Acetobacterales</taxon>
        <taxon>Roseomonadaceae</taxon>
        <taxon>Roseomonas</taxon>
    </lineage>
</organism>